<dbReference type="InterPro" id="IPR035906">
    <property type="entry name" value="MetI-like_sf"/>
</dbReference>
<dbReference type="PROSITE" id="PS50928">
    <property type="entry name" value="ABC_TM1"/>
    <property type="match status" value="1"/>
</dbReference>
<feature type="transmembrane region" description="Helical" evidence="5">
    <location>
        <begin position="97"/>
        <end position="122"/>
    </location>
</feature>
<sequence>MKRLGIYAIAGWAAVTLNFFIPRMMPGDPVSVMFASFRGKLKPEAIEALKKTFGFTDEPLLNKYISYLSHLLNGDLGISTAYFPEQVSSIILSGLGWTLLLVGISLVLSFIIGSLIGMIIAWRRDGKLDSILPPSFSFISSFPYFFTAMLLLYFLGFKLGWFPIRHAYNSDLIPGFNIEFINSCLHHAFLPASTLIFMGIGGWMLQMRNNMIGTIS</sequence>
<dbReference type="AlphaFoldDB" id="A0A382T5V0"/>
<evidence type="ECO:0000256" key="1">
    <source>
        <dbReference type="ARBA" id="ARBA00004141"/>
    </source>
</evidence>
<feature type="transmembrane region" description="Helical" evidence="5">
    <location>
        <begin position="7"/>
        <end position="25"/>
    </location>
</feature>
<dbReference type="EMBL" id="UINC01133688">
    <property type="protein sequence ID" value="SVD16768.1"/>
    <property type="molecule type" value="Genomic_DNA"/>
</dbReference>
<dbReference type="PANTHER" id="PTHR43376">
    <property type="entry name" value="OLIGOPEPTIDE TRANSPORT SYSTEM PERMEASE PROTEIN"/>
    <property type="match status" value="1"/>
</dbReference>
<evidence type="ECO:0000313" key="7">
    <source>
        <dbReference type="EMBL" id="SVD16768.1"/>
    </source>
</evidence>
<dbReference type="SUPFAM" id="SSF161098">
    <property type="entry name" value="MetI-like"/>
    <property type="match status" value="1"/>
</dbReference>
<feature type="non-terminal residue" evidence="7">
    <location>
        <position position="216"/>
    </location>
</feature>
<evidence type="ECO:0000256" key="2">
    <source>
        <dbReference type="ARBA" id="ARBA00022692"/>
    </source>
</evidence>
<comment type="subcellular location">
    <subcellularLocation>
        <location evidence="1">Membrane</location>
        <topology evidence="1">Multi-pass membrane protein</topology>
    </subcellularLocation>
</comment>
<evidence type="ECO:0000256" key="5">
    <source>
        <dbReference type="SAM" id="Phobius"/>
    </source>
</evidence>
<dbReference type="GO" id="GO:0055085">
    <property type="term" value="P:transmembrane transport"/>
    <property type="evidence" value="ECO:0007669"/>
    <property type="project" value="InterPro"/>
</dbReference>
<protein>
    <recommendedName>
        <fullName evidence="6">ABC transmembrane type-1 domain-containing protein</fullName>
    </recommendedName>
</protein>
<reference evidence="7" key="1">
    <citation type="submission" date="2018-05" db="EMBL/GenBank/DDBJ databases">
        <authorList>
            <person name="Lanie J.A."/>
            <person name="Ng W.-L."/>
            <person name="Kazmierczak K.M."/>
            <person name="Andrzejewski T.M."/>
            <person name="Davidsen T.M."/>
            <person name="Wayne K.J."/>
            <person name="Tettelin H."/>
            <person name="Glass J.I."/>
            <person name="Rusch D."/>
            <person name="Podicherti R."/>
            <person name="Tsui H.-C.T."/>
            <person name="Winkler M.E."/>
        </authorList>
    </citation>
    <scope>NUCLEOTIDE SEQUENCE</scope>
</reference>
<keyword evidence="2 5" id="KW-0812">Transmembrane</keyword>
<dbReference type="Gene3D" id="1.10.3720.10">
    <property type="entry name" value="MetI-like"/>
    <property type="match status" value="1"/>
</dbReference>
<feature type="transmembrane region" description="Helical" evidence="5">
    <location>
        <begin position="184"/>
        <end position="205"/>
    </location>
</feature>
<feature type="domain" description="ABC transmembrane type-1" evidence="6">
    <location>
        <begin position="95"/>
        <end position="216"/>
    </location>
</feature>
<dbReference type="CDD" id="cd06261">
    <property type="entry name" value="TM_PBP2"/>
    <property type="match status" value="1"/>
</dbReference>
<dbReference type="Pfam" id="PF00528">
    <property type="entry name" value="BPD_transp_1"/>
    <property type="match status" value="1"/>
</dbReference>
<evidence type="ECO:0000256" key="3">
    <source>
        <dbReference type="ARBA" id="ARBA00022989"/>
    </source>
</evidence>
<evidence type="ECO:0000256" key="4">
    <source>
        <dbReference type="ARBA" id="ARBA00023136"/>
    </source>
</evidence>
<dbReference type="GO" id="GO:0016020">
    <property type="term" value="C:membrane"/>
    <property type="evidence" value="ECO:0007669"/>
    <property type="project" value="UniProtKB-SubCell"/>
</dbReference>
<dbReference type="InterPro" id="IPR000515">
    <property type="entry name" value="MetI-like"/>
</dbReference>
<proteinExistence type="predicted"/>
<evidence type="ECO:0000259" key="6">
    <source>
        <dbReference type="PROSITE" id="PS50928"/>
    </source>
</evidence>
<feature type="transmembrane region" description="Helical" evidence="5">
    <location>
        <begin position="142"/>
        <end position="164"/>
    </location>
</feature>
<name>A0A382T5V0_9ZZZZ</name>
<dbReference type="PANTHER" id="PTHR43376:SF1">
    <property type="entry name" value="OLIGOPEPTIDE TRANSPORT SYSTEM PERMEASE PROTEIN"/>
    <property type="match status" value="1"/>
</dbReference>
<keyword evidence="3 5" id="KW-1133">Transmembrane helix</keyword>
<accession>A0A382T5V0</accession>
<keyword evidence="4 5" id="KW-0472">Membrane</keyword>
<organism evidence="7">
    <name type="scientific">marine metagenome</name>
    <dbReference type="NCBI Taxonomy" id="408172"/>
    <lineage>
        <taxon>unclassified sequences</taxon>
        <taxon>metagenomes</taxon>
        <taxon>ecological metagenomes</taxon>
    </lineage>
</organism>
<gene>
    <name evidence="7" type="ORF">METZ01_LOCUS369622</name>
</gene>